<dbReference type="AlphaFoldDB" id="A0A1C6YX50"/>
<proteinExistence type="predicted"/>
<dbReference type="OrthoDB" id="6444777at2"/>
<dbReference type="Proteomes" id="UP000094844">
    <property type="component" value="Unassembled WGS sequence"/>
</dbReference>
<sequence>MGLKVKGISNAKKNLNDLINDVKGRKAVRAIQSALILGSARAAYYTPIDTSTLINSQFREMDFSGLLITGRVGYSANYAAYVHEMSGKLKGQPRAHFGKTREGKSFGGGTEKGNYWDPHAEPQFLSKGFDEEREAIDKVMLKELSL</sequence>
<dbReference type="EMBL" id="FMIQ01000011">
    <property type="protein sequence ID" value="SCM51440.1"/>
    <property type="molecule type" value="Genomic_DNA"/>
</dbReference>
<dbReference type="RefSeq" id="WP_072307725.1">
    <property type="nucleotide sequence ID" value="NZ_FMIQ01000011.1"/>
</dbReference>
<evidence type="ECO:0000313" key="3">
    <source>
        <dbReference type="Proteomes" id="UP000094844"/>
    </source>
</evidence>
<organism evidence="2 3">
    <name type="scientific">Hafnia alvei</name>
    <dbReference type="NCBI Taxonomy" id="569"/>
    <lineage>
        <taxon>Bacteria</taxon>
        <taxon>Pseudomonadati</taxon>
        <taxon>Pseudomonadota</taxon>
        <taxon>Gammaproteobacteria</taxon>
        <taxon>Enterobacterales</taxon>
        <taxon>Hafniaceae</taxon>
        <taxon>Hafnia</taxon>
    </lineage>
</organism>
<name>A0A1C6YX50_HAFAL</name>
<evidence type="ECO:0000256" key="1">
    <source>
        <dbReference type="SAM" id="MobiDB-lite"/>
    </source>
</evidence>
<protein>
    <recommendedName>
        <fullName evidence="4">HK97 gp10 family phage protein</fullName>
    </recommendedName>
</protein>
<evidence type="ECO:0008006" key="4">
    <source>
        <dbReference type="Google" id="ProtNLM"/>
    </source>
</evidence>
<evidence type="ECO:0000313" key="2">
    <source>
        <dbReference type="EMBL" id="SCM51440.1"/>
    </source>
</evidence>
<gene>
    <name evidence="2" type="ORF">BN1044_00902</name>
</gene>
<reference evidence="2 3" key="1">
    <citation type="submission" date="2016-09" db="EMBL/GenBank/DDBJ databases">
        <authorList>
            <person name="Capua I."/>
            <person name="De Benedictis P."/>
            <person name="Joannis T."/>
            <person name="Lombin L.H."/>
            <person name="Cattoli G."/>
        </authorList>
    </citation>
    <scope>NUCLEOTIDE SEQUENCE [LARGE SCALE GENOMIC DNA]</scope>
    <source>
        <strain evidence="2 3">GB001</strain>
    </source>
</reference>
<accession>A0A1C6YX50</accession>
<feature type="region of interest" description="Disordered" evidence="1">
    <location>
        <begin position="92"/>
        <end position="111"/>
    </location>
</feature>